<evidence type="ECO:0000313" key="2">
    <source>
        <dbReference type="Proteomes" id="UP000197535"/>
    </source>
</evidence>
<keyword evidence="2" id="KW-1185">Reference proteome</keyword>
<dbReference type="EMBL" id="LSTO01000001">
    <property type="protein sequence ID" value="OWW19513.1"/>
    <property type="molecule type" value="Genomic_DNA"/>
</dbReference>
<sequence>MLPSLERWTGTDLLFALHRETLEEAEMESAARFDNPAADVYGNSQINPQQTEGYMPEMVLTMKYVALKMQVPARNSIR</sequence>
<comment type="caution">
    <text evidence="1">The sequence shown here is derived from an EMBL/GenBank/DDBJ whole genome shotgun (WGS) entry which is preliminary data.</text>
</comment>
<dbReference type="RefSeq" id="WP_088706421.1">
    <property type="nucleotide sequence ID" value="NZ_LSTO01000001.1"/>
</dbReference>
<organism evidence="1 2">
    <name type="scientific">Noviherbaspirillum denitrificans</name>
    <dbReference type="NCBI Taxonomy" id="1968433"/>
    <lineage>
        <taxon>Bacteria</taxon>
        <taxon>Pseudomonadati</taxon>
        <taxon>Pseudomonadota</taxon>
        <taxon>Betaproteobacteria</taxon>
        <taxon>Burkholderiales</taxon>
        <taxon>Oxalobacteraceae</taxon>
        <taxon>Noviherbaspirillum</taxon>
    </lineage>
</organism>
<accession>A0A254TG57</accession>
<reference evidence="1 2" key="1">
    <citation type="submission" date="2016-02" db="EMBL/GenBank/DDBJ databases">
        <authorList>
            <person name="Wen L."/>
            <person name="He K."/>
            <person name="Yang H."/>
        </authorList>
    </citation>
    <scope>NUCLEOTIDE SEQUENCE [LARGE SCALE GENOMIC DNA]</scope>
    <source>
        <strain evidence="1 2">TSA40</strain>
    </source>
</reference>
<gene>
    <name evidence="1" type="ORF">AYR66_08295</name>
</gene>
<dbReference type="Proteomes" id="UP000197535">
    <property type="component" value="Unassembled WGS sequence"/>
</dbReference>
<dbReference type="AlphaFoldDB" id="A0A254TG57"/>
<protein>
    <submittedName>
        <fullName evidence="1">Uncharacterized protein</fullName>
    </submittedName>
</protein>
<name>A0A254TG57_9BURK</name>
<proteinExistence type="predicted"/>
<evidence type="ECO:0000313" key="1">
    <source>
        <dbReference type="EMBL" id="OWW19513.1"/>
    </source>
</evidence>